<proteinExistence type="predicted"/>
<dbReference type="Pfam" id="PF06814">
    <property type="entry name" value="GOST_TM"/>
    <property type="match status" value="2"/>
</dbReference>
<keyword evidence="9" id="KW-1185">Reference proteome</keyword>
<reference evidence="8 9" key="1">
    <citation type="submission" date="2021-05" db="EMBL/GenBank/DDBJ databases">
        <title>Genome Assembly of Synthetic Allotetraploid Brassica napus Reveals Homoeologous Exchanges between Subgenomes.</title>
        <authorList>
            <person name="Davis J.T."/>
        </authorList>
    </citation>
    <scope>NUCLEOTIDE SEQUENCE [LARGE SCALE GENOMIC DNA]</scope>
    <source>
        <strain evidence="9">cv. Da-Ae</strain>
        <tissue evidence="8">Seedling</tissue>
    </source>
</reference>
<comment type="subcellular location">
    <subcellularLocation>
        <location evidence="1">Membrane</location>
        <topology evidence="1">Multi-pass membrane protein</topology>
    </subcellularLocation>
</comment>
<dbReference type="InterPro" id="IPR009637">
    <property type="entry name" value="GPR107/GPR108-like"/>
</dbReference>
<sequence length="302" mass="34077">MRFSEDILPLQQHCITVVIALGLLEMVFWYFDYANINSTGMSLVTCKLSHQSWVNLSVEAEGLEECIVSRGLWHLLHGLLQSVLSERLCDGFSYSVFRWDSFGVVKSTLGGLTSKVLLDGVTYFVASEMLDIAENVGIIDDVSGRAKLFLVLPDAFLDAFLILWIFTSLSKTVEQLQVSLSFQTKRTSVKLDIYRKFSNALTVLVVTSVAWIVYEVHSSTDPFNERWQTAWTITAFWDVIACVLLCIICYLWTGPRRRTLKALCKSLLDASGSMYCAWGKQDGDISLEKNTGSDTEEEDKRE</sequence>
<keyword evidence="3" id="KW-0732">Signal</keyword>
<keyword evidence="4 6" id="KW-1133">Transmembrane helix</keyword>
<dbReference type="PANTHER" id="PTHR21229">
    <property type="entry name" value="LUNG SEVEN TRANSMEMBRANE RECEPTOR"/>
    <property type="match status" value="1"/>
</dbReference>
<evidence type="ECO:0000256" key="4">
    <source>
        <dbReference type="ARBA" id="ARBA00022989"/>
    </source>
</evidence>
<dbReference type="InterPro" id="IPR053937">
    <property type="entry name" value="GOST_TM"/>
</dbReference>
<organism evidence="8 9">
    <name type="scientific">Brassica napus</name>
    <name type="common">Rape</name>
    <dbReference type="NCBI Taxonomy" id="3708"/>
    <lineage>
        <taxon>Eukaryota</taxon>
        <taxon>Viridiplantae</taxon>
        <taxon>Streptophyta</taxon>
        <taxon>Embryophyta</taxon>
        <taxon>Tracheophyta</taxon>
        <taxon>Spermatophyta</taxon>
        <taxon>Magnoliopsida</taxon>
        <taxon>eudicotyledons</taxon>
        <taxon>Gunneridae</taxon>
        <taxon>Pentapetalae</taxon>
        <taxon>rosids</taxon>
        <taxon>malvids</taxon>
        <taxon>Brassicales</taxon>
        <taxon>Brassicaceae</taxon>
        <taxon>Brassiceae</taxon>
        <taxon>Brassica</taxon>
    </lineage>
</organism>
<evidence type="ECO:0000313" key="8">
    <source>
        <dbReference type="EMBL" id="KAH0899286.1"/>
    </source>
</evidence>
<evidence type="ECO:0000313" key="9">
    <source>
        <dbReference type="Proteomes" id="UP000824890"/>
    </source>
</evidence>
<comment type="caution">
    <text evidence="8">The sequence shown here is derived from an EMBL/GenBank/DDBJ whole genome shotgun (WGS) entry which is preliminary data.</text>
</comment>
<evidence type="ECO:0000256" key="5">
    <source>
        <dbReference type="ARBA" id="ARBA00023136"/>
    </source>
</evidence>
<keyword evidence="2 6" id="KW-0812">Transmembrane</keyword>
<gene>
    <name evidence="8" type="ORF">HID58_048854</name>
</gene>
<evidence type="ECO:0000256" key="1">
    <source>
        <dbReference type="ARBA" id="ARBA00004141"/>
    </source>
</evidence>
<feature type="transmembrane region" description="Helical" evidence="6">
    <location>
        <begin position="234"/>
        <end position="253"/>
    </location>
</feature>
<dbReference type="PANTHER" id="PTHR21229:SF1">
    <property type="entry name" value="GH17801P"/>
    <property type="match status" value="1"/>
</dbReference>
<feature type="transmembrane region" description="Helical" evidence="6">
    <location>
        <begin position="193"/>
        <end position="214"/>
    </location>
</feature>
<name>A0ABQ8B4T9_BRANA</name>
<feature type="transmembrane region" description="Helical" evidence="6">
    <location>
        <begin position="12"/>
        <end position="31"/>
    </location>
</feature>
<feature type="domain" description="GOST seven transmembrane" evidence="7">
    <location>
        <begin position="102"/>
        <end position="253"/>
    </location>
</feature>
<evidence type="ECO:0000256" key="6">
    <source>
        <dbReference type="SAM" id="Phobius"/>
    </source>
</evidence>
<keyword evidence="5 6" id="KW-0472">Membrane</keyword>
<evidence type="ECO:0000256" key="2">
    <source>
        <dbReference type="ARBA" id="ARBA00022692"/>
    </source>
</evidence>
<dbReference type="Proteomes" id="UP000824890">
    <property type="component" value="Unassembled WGS sequence"/>
</dbReference>
<dbReference type="EMBL" id="JAGKQM010000012">
    <property type="protein sequence ID" value="KAH0899286.1"/>
    <property type="molecule type" value="Genomic_DNA"/>
</dbReference>
<protein>
    <recommendedName>
        <fullName evidence="7">GOST seven transmembrane domain-containing protein</fullName>
    </recommendedName>
</protein>
<evidence type="ECO:0000259" key="7">
    <source>
        <dbReference type="Pfam" id="PF06814"/>
    </source>
</evidence>
<accession>A0ABQ8B4T9</accession>
<feature type="domain" description="GOST seven transmembrane" evidence="7">
    <location>
        <begin position="2"/>
        <end position="48"/>
    </location>
</feature>
<evidence type="ECO:0000256" key="3">
    <source>
        <dbReference type="ARBA" id="ARBA00022729"/>
    </source>
</evidence>